<feature type="compositionally biased region" description="Low complexity" evidence="2">
    <location>
        <begin position="1924"/>
        <end position="1938"/>
    </location>
</feature>
<protein>
    <submittedName>
        <fullName evidence="3">Uncharacterized protein</fullName>
    </submittedName>
</protein>
<feature type="region of interest" description="Disordered" evidence="2">
    <location>
        <begin position="854"/>
        <end position="1019"/>
    </location>
</feature>
<feature type="compositionally biased region" description="Acidic residues" evidence="2">
    <location>
        <begin position="437"/>
        <end position="451"/>
    </location>
</feature>
<organism evidence="3 4">
    <name type="scientific">Wolfiporia cocos (strain MD-104)</name>
    <name type="common">Brown rot fungus</name>
    <dbReference type="NCBI Taxonomy" id="742152"/>
    <lineage>
        <taxon>Eukaryota</taxon>
        <taxon>Fungi</taxon>
        <taxon>Dikarya</taxon>
        <taxon>Basidiomycota</taxon>
        <taxon>Agaricomycotina</taxon>
        <taxon>Agaricomycetes</taxon>
        <taxon>Polyporales</taxon>
        <taxon>Phaeolaceae</taxon>
        <taxon>Wolfiporia</taxon>
    </lineage>
</organism>
<feature type="region of interest" description="Disordered" evidence="2">
    <location>
        <begin position="759"/>
        <end position="814"/>
    </location>
</feature>
<evidence type="ECO:0000313" key="4">
    <source>
        <dbReference type="Proteomes" id="UP000218811"/>
    </source>
</evidence>
<dbReference type="OMA" id="WGFAYDK"/>
<dbReference type="STRING" id="742152.A0A2H3J015"/>
<feature type="compositionally biased region" description="Basic residues" evidence="2">
    <location>
        <begin position="556"/>
        <end position="568"/>
    </location>
</feature>
<feature type="compositionally biased region" description="Polar residues" evidence="2">
    <location>
        <begin position="1840"/>
        <end position="1869"/>
    </location>
</feature>
<keyword evidence="1" id="KW-0175">Coiled coil</keyword>
<evidence type="ECO:0000313" key="3">
    <source>
        <dbReference type="EMBL" id="PCH33123.1"/>
    </source>
</evidence>
<feature type="compositionally biased region" description="Polar residues" evidence="2">
    <location>
        <begin position="1910"/>
        <end position="1923"/>
    </location>
</feature>
<name>A0A2H3J015_WOLCO</name>
<feature type="compositionally biased region" description="Low complexity" evidence="2">
    <location>
        <begin position="321"/>
        <end position="333"/>
    </location>
</feature>
<evidence type="ECO:0000256" key="1">
    <source>
        <dbReference type="SAM" id="Coils"/>
    </source>
</evidence>
<keyword evidence="4" id="KW-1185">Reference proteome</keyword>
<feature type="compositionally biased region" description="Low complexity" evidence="2">
    <location>
        <begin position="1826"/>
        <end position="1839"/>
    </location>
</feature>
<feature type="region of interest" description="Disordered" evidence="2">
    <location>
        <begin position="378"/>
        <end position="397"/>
    </location>
</feature>
<proteinExistence type="predicted"/>
<sequence>MIPPNINAQQPFAFSDRAPMFSPGLPTSIAQGMHPPPFLNSGLPTPMQPGFFPHPPPAQGRPPMHRGSPSMAHLAAAAMLPPGMPMTPVGQPGFPNAMLGVPPFQSFVPRPKRSPSISVGGPPKAVLGGPQRKVSPLPVNAAATPQPPAGKARKVVVNFPRETIPGETPEDPPARQSWARAPIPLSDVPLQPTLPPPEVTTAQLYPPDGWRYHLPGTVDVFLPGKSAWNELKQKIIEEKLEKLGVERGTGSSVPHIHAPHARAASISSPADPALLLFKLNKLQQSQSMSPSASTSPHPPVPMSASPSLLPPRFQGQRRGHSMSLAQTSSYSSQSPVYNPTAAFNPFGPSATLGSDQIFTRLSPAPMDNILAPQGRVPANFASLAPPQPVSRPESRPDFMRGFGLDTTEEEEEPEEDAPARIGIHMDVANSEAVSEVGEADATVDEADEAEQDGGSTVAAHSTMHSRHTSRVSAALSLRSVGGLTEGPSSAFPRTSSPSRELGAGRLPGSFGEVDDQDVDAVGEWTGSEDLRTGDETSEDESIGEWSNPSDEERARHERHQRRLLRRAKQQAQPDLETPRRLPNFPRPPDIAPSFVDQDDIVSNPSEEGNTQEQQFTVADQRGHFARPSSDGHGRPLPPLPEARPGSAPYSHHDPALAHSREASEHYLQPGGLHPRPPQQSTVRGDLNPLAKPFVFGTTSQSQSSAWSPNVVAQPALPTSSAQTASHMRVPSFGKPLNAAAQEFKPGAFTFQPPPGVPQLAFASPAASRPLPIPPDALTASPRTTQGRETQGREKRQRRGSSATLDGEDEDGVNHLATFKFPPENVKAVSAPVSPPTNDLSKDTSLDAAPRTFTFGHASTAPSFSPETAAAAESDDENMPPILTASPEPEPEEPGSAQELPFPPAMKPKRAPVPLDFKHPVSKNTVPAGLFKALNNTDSDNRTRRTVRSRLSSRDVFEHSSRPSLDDLNVPPISRRMPRNRMFTIPNPRESSPVRAEFTPNRRGRRSSLPPRRLSDDFSSQSDISLDAIDLSRRIEMEQYEDRIEEILEDKFAEIRRALSDFRAVSGRQSLSPDTEAKINEVVALFRAQLQASTSRDLLGDQVDARGEPNLEVIKDIIEQKQSEMRALIKEDLAQLASVRGQDSNSNVLRVAEDIANRAVQAVVASTSQLALRLQAIENTRSPADREVIIQDITKALMPQLAALRPAPIDHESLTARLAEAVKPHITQLIDLASDKRETAGLIVDKLVPILPSLQGPAREFDTEAIVGRLISEVRKIVAPLDAHEIKEQVSDLVVERLDSRLAVRDRAFNAEALADKFSETVRSVVAPLQELQAAVAGLGRQDHDTAVPGLDISAIGEEIHGVLSDLPDRLAAATDALGIAQAELKNRTDLQDVPLAKSVTNIESVMLEVAREQQRLVSQGQEFSDFCHSIIKHIDSLPEALVEATRILQDSHTHFNARDTSQKDAEEIRRLLATNTELQVQLAKARGAHGQVRVEKDMLTERLKAAEMERDRLFSRVDDLQEAVSTKSRGAAAAEAKSIELEEALSRALERLKVADVQTQSDSRHIAQLESLNHDLMLEKQQLKAQVDSLDIQVSFITRERDHATEELAQQRKQNQDLVNQQAYVEELRKTSDEIQELTKNLGRVDAAELEELRKIRERSKVLESENTALQRRVKEYETKMAANDKITQVAKQSLAQVQQRAAEWEKHAKEYEAELAATQTKLDNAEQAQVQLDADLTLVKLQLEERDAEERLDRDRQNKLRDQIASLEAQVARLQVETDQAKKVAAQAAGYQNGRTRNHAPSVRPASRISSNYDDSRATTPNAPMDSSRSSSMLDRTSVLYNGSRVTTPTAELNGKGSSSVRTGTSTFYDGASAIPQLNGAQSPSMRSATSPQSSVWNSIHAPRPLGVTPTSTFKQASSYHRSQAPSPAPSNVSAAPTLREDGWWE</sequence>
<feature type="coiled-coil region" evidence="1">
    <location>
        <begin position="1496"/>
        <end position="1785"/>
    </location>
</feature>
<gene>
    <name evidence="3" type="ORF">WOLCODRAFT_134939</name>
</gene>
<dbReference type="EMBL" id="KB467831">
    <property type="protein sequence ID" value="PCH33123.1"/>
    <property type="molecule type" value="Genomic_DNA"/>
</dbReference>
<feature type="compositionally biased region" description="Polar residues" evidence="2">
    <location>
        <begin position="1880"/>
        <end position="1899"/>
    </location>
</feature>
<dbReference type="OrthoDB" id="3357224at2759"/>
<feature type="compositionally biased region" description="Basic and acidic residues" evidence="2">
    <location>
        <begin position="951"/>
        <end position="964"/>
    </location>
</feature>
<feature type="compositionally biased region" description="Basic and acidic residues" evidence="2">
    <location>
        <begin position="650"/>
        <end position="664"/>
    </location>
</feature>
<feature type="region of interest" description="Disordered" evidence="2">
    <location>
        <begin position="432"/>
        <end position="689"/>
    </location>
</feature>
<accession>A0A2H3J015</accession>
<reference evidence="3 4" key="1">
    <citation type="journal article" date="2012" name="Science">
        <title>The Paleozoic origin of enzymatic lignin decomposition reconstructed from 31 fungal genomes.</title>
        <authorList>
            <person name="Floudas D."/>
            <person name="Binder M."/>
            <person name="Riley R."/>
            <person name="Barry K."/>
            <person name="Blanchette R.A."/>
            <person name="Henrissat B."/>
            <person name="Martinez A.T."/>
            <person name="Otillar R."/>
            <person name="Spatafora J.W."/>
            <person name="Yadav J.S."/>
            <person name="Aerts A."/>
            <person name="Benoit I."/>
            <person name="Boyd A."/>
            <person name="Carlson A."/>
            <person name="Copeland A."/>
            <person name="Coutinho P.M."/>
            <person name="de Vries R.P."/>
            <person name="Ferreira P."/>
            <person name="Findley K."/>
            <person name="Foster B."/>
            <person name="Gaskell J."/>
            <person name="Glotzer D."/>
            <person name="Gorecki P."/>
            <person name="Heitman J."/>
            <person name="Hesse C."/>
            <person name="Hori C."/>
            <person name="Igarashi K."/>
            <person name="Jurgens J.A."/>
            <person name="Kallen N."/>
            <person name="Kersten P."/>
            <person name="Kohler A."/>
            <person name="Kuees U."/>
            <person name="Kumar T.K.A."/>
            <person name="Kuo A."/>
            <person name="LaButti K."/>
            <person name="Larrondo L.F."/>
            <person name="Lindquist E."/>
            <person name="Ling A."/>
            <person name="Lombard V."/>
            <person name="Lucas S."/>
            <person name="Lundell T."/>
            <person name="Martin R."/>
            <person name="McLaughlin D.J."/>
            <person name="Morgenstern I."/>
            <person name="Morin E."/>
            <person name="Murat C."/>
            <person name="Nagy L.G."/>
            <person name="Nolan M."/>
            <person name="Ohm R.A."/>
            <person name="Patyshakuliyeva A."/>
            <person name="Rokas A."/>
            <person name="Ruiz-Duenas F.J."/>
            <person name="Sabat G."/>
            <person name="Salamov A."/>
            <person name="Samejima M."/>
            <person name="Schmutz J."/>
            <person name="Slot J.C."/>
            <person name="St John F."/>
            <person name="Stenlid J."/>
            <person name="Sun H."/>
            <person name="Sun S."/>
            <person name="Syed K."/>
            <person name="Tsang A."/>
            <person name="Wiebenga A."/>
            <person name="Young D."/>
            <person name="Pisabarro A."/>
            <person name="Eastwood D.C."/>
            <person name="Martin F."/>
            <person name="Cullen D."/>
            <person name="Grigoriev I.V."/>
            <person name="Hibbett D.S."/>
        </authorList>
    </citation>
    <scope>NUCLEOTIDE SEQUENCE [LARGE SCALE GENOMIC DNA]</scope>
    <source>
        <strain evidence="3 4">MD-104</strain>
    </source>
</reference>
<dbReference type="Proteomes" id="UP000218811">
    <property type="component" value="Unassembled WGS sequence"/>
</dbReference>
<feature type="region of interest" description="Disordered" evidence="2">
    <location>
        <begin position="1788"/>
        <end position="1947"/>
    </location>
</feature>
<feature type="compositionally biased region" description="Low complexity" evidence="2">
    <location>
        <begin position="285"/>
        <end position="295"/>
    </location>
</feature>
<feature type="compositionally biased region" description="Polar residues" evidence="2">
    <location>
        <begin position="600"/>
        <end position="617"/>
    </location>
</feature>
<evidence type="ECO:0000256" key="2">
    <source>
        <dbReference type="SAM" id="MobiDB-lite"/>
    </source>
</evidence>
<feature type="region of interest" description="Disordered" evidence="2">
    <location>
        <begin position="110"/>
        <end position="131"/>
    </location>
</feature>
<feature type="region of interest" description="Disordered" evidence="2">
    <location>
        <begin position="285"/>
        <end position="333"/>
    </location>
</feature>
<feature type="compositionally biased region" description="Polar residues" evidence="2">
    <location>
        <begin position="1809"/>
        <end position="1823"/>
    </location>
</feature>